<gene>
    <name evidence="1" type="ORF">FOY51_25225</name>
</gene>
<dbReference type="Proteomes" id="UP000322244">
    <property type="component" value="Unassembled WGS sequence"/>
</dbReference>
<proteinExistence type="predicted"/>
<reference evidence="1 2" key="1">
    <citation type="submission" date="2019-07" db="EMBL/GenBank/DDBJ databases">
        <title>Rhodococcus cavernicolus sp. nov., isolated from a cave.</title>
        <authorList>
            <person name="Lee S.D."/>
        </authorList>
    </citation>
    <scope>NUCLEOTIDE SEQUENCE [LARGE SCALE GENOMIC DNA]</scope>
    <source>
        <strain evidence="1 2">C1-24</strain>
    </source>
</reference>
<evidence type="ECO:0000313" key="2">
    <source>
        <dbReference type="Proteomes" id="UP000322244"/>
    </source>
</evidence>
<accession>A0A5A7S4L6</accession>
<name>A0A5A7S4L6_9NOCA</name>
<dbReference type="AlphaFoldDB" id="A0A5A7S4L6"/>
<comment type="caution">
    <text evidence="1">The sequence shown here is derived from an EMBL/GenBank/DDBJ whole genome shotgun (WGS) entry which is preliminary data.</text>
</comment>
<evidence type="ECO:0000313" key="1">
    <source>
        <dbReference type="EMBL" id="KAA0017400.1"/>
    </source>
</evidence>
<organism evidence="1 2">
    <name type="scientific">Antrihabitans cavernicola</name>
    <dbReference type="NCBI Taxonomy" id="2495913"/>
    <lineage>
        <taxon>Bacteria</taxon>
        <taxon>Bacillati</taxon>
        <taxon>Actinomycetota</taxon>
        <taxon>Actinomycetes</taxon>
        <taxon>Mycobacteriales</taxon>
        <taxon>Nocardiaceae</taxon>
        <taxon>Antrihabitans</taxon>
    </lineage>
</organism>
<dbReference type="EMBL" id="VLNY01000022">
    <property type="protein sequence ID" value="KAA0017400.1"/>
    <property type="molecule type" value="Genomic_DNA"/>
</dbReference>
<dbReference type="RefSeq" id="WP_149433030.1">
    <property type="nucleotide sequence ID" value="NZ_VLNY01000022.1"/>
</dbReference>
<dbReference type="InterPro" id="IPR021295">
    <property type="entry name" value="DUF2867"/>
</dbReference>
<keyword evidence="2" id="KW-1185">Reference proteome</keyword>
<protein>
    <submittedName>
        <fullName evidence="1">DUF2867 domain-containing protein</fullName>
    </submittedName>
</protein>
<dbReference type="OrthoDB" id="4551029at2"/>
<dbReference type="Pfam" id="PF11066">
    <property type="entry name" value="DUF2867"/>
    <property type="match status" value="1"/>
</dbReference>
<sequence>MSTRLPIEEHTRRPWRIHEITRDFEVEDVWVFRTPGAGPDDFPVMLDALRASGGLDNNPMLVELLFEVRWKLGALFGWDKPGEGVGARIPSLLDRLPLDLRQDSAGAPVPGTPFTQVYELPDEVAMELGNKTVHAIAHFSWVQSDAGEYQLQMAVLVKPNGLFGQLYMAGIKPFRYLIVYPAMTRKWEQAWRNRAVTSVRE</sequence>